<proteinExistence type="predicted"/>
<gene>
    <name evidence="3" type="ORF">GCM10009863_30120</name>
</gene>
<reference evidence="3 4" key="1">
    <citation type="journal article" date="2019" name="Int. J. Syst. Evol. Microbiol.">
        <title>The Global Catalogue of Microorganisms (GCM) 10K type strain sequencing project: providing services to taxonomists for standard genome sequencing and annotation.</title>
        <authorList>
            <consortium name="The Broad Institute Genomics Platform"/>
            <consortium name="The Broad Institute Genome Sequencing Center for Infectious Disease"/>
            <person name="Wu L."/>
            <person name="Ma J."/>
        </authorList>
    </citation>
    <scope>NUCLEOTIDE SEQUENCE [LARGE SCALE GENOMIC DNA]</scope>
    <source>
        <strain evidence="3 4">JCM 16373</strain>
    </source>
</reference>
<keyword evidence="2" id="KW-0812">Transmembrane</keyword>
<evidence type="ECO:0000313" key="4">
    <source>
        <dbReference type="Proteomes" id="UP001501447"/>
    </source>
</evidence>
<name>A0ABN3Q340_9ACTN</name>
<evidence type="ECO:0000256" key="2">
    <source>
        <dbReference type="SAM" id="Phobius"/>
    </source>
</evidence>
<organism evidence="3 4">
    <name type="scientific">Streptomyces axinellae</name>
    <dbReference type="NCBI Taxonomy" id="552788"/>
    <lineage>
        <taxon>Bacteria</taxon>
        <taxon>Bacillati</taxon>
        <taxon>Actinomycetota</taxon>
        <taxon>Actinomycetes</taxon>
        <taxon>Kitasatosporales</taxon>
        <taxon>Streptomycetaceae</taxon>
        <taxon>Streptomyces</taxon>
    </lineage>
</organism>
<comment type="caution">
    <text evidence="3">The sequence shown here is derived from an EMBL/GenBank/DDBJ whole genome shotgun (WGS) entry which is preliminary data.</text>
</comment>
<accession>A0ABN3Q340</accession>
<evidence type="ECO:0000256" key="1">
    <source>
        <dbReference type="SAM" id="MobiDB-lite"/>
    </source>
</evidence>
<sequence length="86" mass="8581">MHGGLPFFGPSMLVYGLVGLGILVSGVFARCRGRFRNGTPSRSESGGTGAATGVGDGAGSGPAGRSGCRSGRRQEQRGSEPACPVV</sequence>
<dbReference type="Proteomes" id="UP001501447">
    <property type="component" value="Unassembled WGS sequence"/>
</dbReference>
<feature type="region of interest" description="Disordered" evidence="1">
    <location>
        <begin position="35"/>
        <end position="86"/>
    </location>
</feature>
<protein>
    <submittedName>
        <fullName evidence="3">Uncharacterized protein</fullName>
    </submittedName>
</protein>
<dbReference type="EMBL" id="BAAARJ010000008">
    <property type="protein sequence ID" value="GAA2614337.1"/>
    <property type="molecule type" value="Genomic_DNA"/>
</dbReference>
<feature type="compositionally biased region" description="Gly residues" evidence="1">
    <location>
        <begin position="46"/>
        <end position="64"/>
    </location>
</feature>
<keyword evidence="2" id="KW-0472">Membrane</keyword>
<keyword evidence="4" id="KW-1185">Reference proteome</keyword>
<evidence type="ECO:0000313" key="3">
    <source>
        <dbReference type="EMBL" id="GAA2614337.1"/>
    </source>
</evidence>
<feature type="transmembrane region" description="Helical" evidence="2">
    <location>
        <begin position="12"/>
        <end position="29"/>
    </location>
</feature>
<keyword evidence="2" id="KW-1133">Transmembrane helix</keyword>